<reference evidence="4" key="1">
    <citation type="submission" date="2022-10" db="EMBL/GenBank/DDBJ databases">
        <authorList>
            <person name="Chen Y."/>
            <person name="Dougan E. K."/>
            <person name="Chan C."/>
            <person name="Rhodes N."/>
            <person name="Thang M."/>
        </authorList>
    </citation>
    <scope>NUCLEOTIDE SEQUENCE</scope>
</reference>
<evidence type="ECO:0000313" key="5">
    <source>
        <dbReference type="EMBL" id="CAL1125305.1"/>
    </source>
</evidence>
<dbReference type="PANTHER" id="PTHR40940">
    <property type="entry name" value="PROTEIN BATD-RELATED"/>
    <property type="match status" value="1"/>
</dbReference>
<dbReference type="Pfam" id="PF00515">
    <property type="entry name" value="TPR_1"/>
    <property type="match status" value="1"/>
</dbReference>
<dbReference type="OrthoDB" id="2017782at2759"/>
<keyword evidence="1" id="KW-0802">TPR repeat</keyword>
<dbReference type="InterPro" id="IPR011990">
    <property type="entry name" value="TPR-like_helical_dom_sf"/>
</dbReference>
<gene>
    <name evidence="4" type="ORF">C1SCF055_LOCUS520</name>
</gene>
<dbReference type="EMBL" id="CAMXCT010000001">
    <property type="protein sequence ID" value="CAI3971930.1"/>
    <property type="molecule type" value="Genomic_DNA"/>
</dbReference>
<dbReference type="PANTHER" id="PTHR40940:SF1">
    <property type="entry name" value="PROTEIN BATD"/>
    <property type="match status" value="1"/>
</dbReference>
<evidence type="ECO:0000259" key="3">
    <source>
        <dbReference type="Pfam" id="PF25607"/>
    </source>
</evidence>
<dbReference type="EMBL" id="CAMXCT020000001">
    <property type="protein sequence ID" value="CAL1125305.1"/>
    <property type="molecule type" value="Genomic_DNA"/>
</dbReference>
<dbReference type="InterPro" id="IPR057699">
    <property type="entry name" value="DUF7939"/>
</dbReference>
<dbReference type="SUPFAM" id="SSF48452">
    <property type="entry name" value="TPR-like"/>
    <property type="match status" value="1"/>
</dbReference>
<comment type="caution">
    <text evidence="4">The sequence shown here is derived from an EMBL/GenBank/DDBJ whole genome shotgun (WGS) entry which is preliminary data.</text>
</comment>
<name>A0A9P1FEP1_9DINO</name>
<feature type="region of interest" description="Disordered" evidence="2">
    <location>
        <begin position="571"/>
        <end position="590"/>
    </location>
</feature>
<accession>A0A9P1FEP1</accession>
<dbReference type="PROSITE" id="PS50005">
    <property type="entry name" value="TPR"/>
    <property type="match status" value="1"/>
</dbReference>
<dbReference type="InterPro" id="IPR019734">
    <property type="entry name" value="TPR_rpt"/>
</dbReference>
<reference evidence="5" key="2">
    <citation type="submission" date="2024-04" db="EMBL/GenBank/DDBJ databases">
        <authorList>
            <person name="Chen Y."/>
            <person name="Shah S."/>
            <person name="Dougan E. K."/>
            <person name="Thang M."/>
            <person name="Chan C."/>
        </authorList>
    </citation>
    <scope>NUCLEOTIDE SEQUENCE [LARGE SCALE GENOMIC DNA]</scope>
</reference>
<evidence type="ECO:0000313" key="4">
    <source>
        <dbReference type="EMBL" id="CAI3971930.1"/>
    </source>
</evidence>
<dbReference type="Proteomes" id="UP001152797">
    <property type="component" value="Unassembled WGS sequence"/>
</dbReference>
<dbReference type="AlphaFoldDB" id="A0A9P1FEP1"/>
<evidence type="ECO:0000313" key="6">
    <source>
        <dbReference type="EMBL" id="CAL4759242.1"/>
    </source>
</evidence>
<organism evidence="4">
    <name type="scientific">Cladocopium goreaui</name>
    <dbReference type="NCBI Taxonomy" id="2562237"/>
    <lineage>
        <taxon>Eukaryota</taxon>
        <taxon>Sar</taxon>
        <taxon>Alveolata</taxon>
        <taxon>Dinophyceae</taxon>
        <taxon>Suessiales</taxon>
        <taxon>Symbiodiniaceae</taxon>
        <taxon>Cladocopium</taxon>
    </lineage>
</organism>
<dbReference type="SMART" id="SM00028">
    <property type="entry name" value="TPR"/>
    <property type="match status" value="1"/>
</dbReference>
<proteinExistence type="predicted"/>
<dbReference type="EMBL" id="CAMXCT030000001">
    <property type="protein sequence ID" value="CAL4759242.1"/>
    <property type="molecule type" value="Genomic_DNA"/>
</dbReference>
<dbReference type="Gene3D" id="1.25.40.10">
    <property type="entry name" value="Tetratricopeptide repeat domain"/>
    <property type="match status" value="1"/>
</dbReference>
<feature type="region of interest" description="Disordered" evidence="2">
    <location>
        <begin position="366"/>
        <end position="395"/>
    </location>
</feature>
<feature type="repeat" description="TPR" evidence="1">
    <location>
        <begin position="56"/>
        <end position="89"/>
    </location>
</feature>
<evidence type="ECO:0000313" key="7">
    <source>
        <dbReference type="Proteomes" id="UP001152797"/>
    </source>
</evidence>
<dbReference type="Pfam" id="PF25607">
    <property type="entry name" value="DUF7939"/>
    <property type="match status" value="1"/>
</dbReference>
<evidence type="ECO:0000256" key="2">
    <source>
        <dbReference type="SAM" id="MobiDB-lite"/>
    </source>
</evidence>
<protein>
    <submittedName>
        <fullName evidence="6">TPR repeat-containing protein slr0751</fullName>
    </submittedName>
</protein>
<feature type="domain" description="DUF7939" evidence="3">
    <location>
        <begin position="498"/>
        <end position="569"/>
    </location>
</feature>
<sequence>MGLWLTPDQQGQRLMKRGEFEKAAAVYDDPVRQGVAWYRAGEFEKATQAFARSSTPEAYFNSGNAWVMLGKYDKAITSYDQALKLRPDWKAALENRQLAEARAKLVEQKGGDLGDQQEGADEVVFDNKKQPGGQDTEVNAAQATSDAAVQAIWLRNVQTNPADFLKAKFAYQQARAAGGQVALVQVLLCCFLPTGMADDPLVTSEAAEKEVWVGQKAPFYVKVRGKGPFKGATSFSIPHIPQTVIVNVGSPVVSSEEVGDESWFVQTHEFALFTQAEGTVEVPSFEVRFTDHDGFTGPEVDHTEQVPSLSFEVKRPPDSADLGFLVTTDDFEVTETWDPQPGNAKQGDVFHRTITQEADQVTAMALAPPPTTAPSGVRVYTDEPQLNDDTQRGEFRGTRSDTITYLLEKPGTVTIPAIKYTWWNPDSQEYGSQSLPAVTFDVAPLPQPAATAESTKTDYRWVPWLIALIGLCGLALWQRHHLSSLAKAFLHWLNPPKRVAARALVRACHHNDAKAAEAAWLRWQSLQASVLPVEPKLKRAISDLDRHIYGHAERTAWNGSELATAFREQMKENRSPLSRPAMELAPLNPR</sequence>
<dbReference type="InterPro" id="IPR025738">
    <property type="entry name" value="BatD"/>
</dbReference>
<evidence type="ECO:0000256" key="1">
    <source>
        <dbReference type="PROSITE-ProRule" id="PRU00339"/>
    </source>
</evidence>
<keyword evidence="7" id="KW-1185">Reference proteome</keyword>
<dbReference type="PROSITE" id="PS50293">
    <property type="entry name" value="TPR_REGION"/>
    <property type="match status" value="1"/>
</dbReference>